<evidence type="ECO:0000256" key="5">
    <source>
        <dbReference type="ARBA" id="ARBA00023163"/>
    </source>
</evidence>
<feature type="domain" description="Response regulatory" evidence="8">
    <location>
        <begin position="7"/>
        <end position="120"/>
    </location>
</feature>
<accession>A0A2W2G7Y7</accession>
<evidence type="ECO:0000256" key="3">
    <source>
        <dbReference type="ARBA" id="ARBA00023015"/>
    </source>
</evidence>
<dbReference type="SMART" id="SM00862">
    <property type="entry name" value="Trans_reg_C"/>
    <property type="match status" value="1"/>
</dbReference>
<dbReference type="GO" id="GO:0000976">
    <property type="term" value="F:transcription cis-regulatory region binding"/>
    <property type="evidence" value="ECO:0007669"/>
    <property type="project" value="TreeGrafter"/>
</dbReference>
<feature type="DNA-binding region" description="OmpR/PhoB-type" evidence="7">
    <location>
        <begin position="132"/>
        <end position="230"/>
    </location>
</feature>
<evidence type="ECO:0000256" key="7">
    <source>
        <dbReference type="PROSITE-ProRule" id="PRU01091"/>
    </source>
</evidence>
<dbReference type="GO" id="GO:0005829">
    <property type="term" value="C:cytosol"/>
    <property type="evidence" value="ECO:0007669"/>
    <property type="project" value="TreeGrafter"/>
</dbReference>
<dbReference type="PANTHER" id="PTHR48111">
    <property type="entry name" value="REGULATOR OF RPOS"/>
    <property type="match status" value="1"/>
</dbReference>
<evidence type="ECO:0000256" key="6">
    <source>
        <dbReference type="PROSITE-ProRule" id="PRU00169"/>
    </source>
</evidence>
<dbReference type="FunFam" id="1.10.10.10:FF:000018">
    <property type="entry name" value="DNA-binding response regulator ResD"/>
    <property type="match status" value="1"/>
</dbReference>
<evidence type="ECO:0000256" key="1">
    <source>
        <dbReference type="ARBA" id="ARBA00022553"/>
    </source>
</evidence>
<keyword evidence="1 6" id="KW-0597">Phosphoprotein</keyword>
<dbReference type="InterPro" id="IPR036388">
    <property type="entry name" value="WH-like_DNA-bd_sf"/>
</dbReference>
<gene>
    <name evidence="10" type="ORF">C1I98_17360</name>
</gene>
<dbReference type="Gene3D" id="3.40.50.2300">
    <property type="match status" value="1"/>
</dbReference>
<dbReference type="EMBL" id="POUA01000125">
    <property type="protein sequence ID" value="PZG44431.1"/>
    <property type="molecule type" value="Genomic_DNA"/>
</dbReference>
<dbReference type="GO" id="GO:0000156">
    <property type="term" value="F:phosphorelay response regulator activity"/>
    <property type="evidence" value="ECO:0007669"/>
    <property type="project" value="TreeGrafter"/>
</dbReference>
<evidence type="ECO:0000256" key="2">
    <source>
        <dbReference type="ARBA" id="ARBA00023012"/>
    </source>
</evidence>
<evidence type="ECO:0000313" key="10">
    <source>
        <dbReference type="EMBL" id="PZG44431.1"/>
    </source>
</evidence>
<feature type="domain" description="OmpR/PhoB-type" evidence="9">
    <location>
        <begin position="132"/>
        <end position="230"/>
    </location>
</feature>
<dbReference type="Proteomes" id="UP000248544">
    <property type="component" value="Unassembled WGS sequence"/>
</dbReference>
<dbReference type="PANTHER" id="PTHR48111:SF4">
    <property type="entry name" value="DNA-BINDING DUAL TRANSCRIPTIONAL REGULATOR OMPR"/>
    <property type="match status" value="1"/>
</dbReference>
<dbReference type="InterPro" id="IPR001867">
    <property type="entry name" value="OmpR/PhoB-type_DNA-bd"/>
</dbReference>
<feature type="modified residue" description="4-aspartylphosphate" evidence="6">
    <location>
        <position position="56"/>
    </location>
</feature>
<dbReference type="InterPro" id="IPR016032">
    <property type="entry name" value="Sig_transdc_resp-reg_C-effctor"/>
</dbReference>
<dbReference type="SUPFAM" id="SSF46894">
    <property type="entry name" value="C-terminal effector domain of the bipartite response regulators"/>
    <property type="match status" value="1"/>
</dbReference>
<evidence type="ECO:0000259" key="8">
    <source>
        <dbReference type="PROSITE" id="PS50110"/>
    </source>
</evidence>
<evidence type="ECO:0000259" key="9">
    <source>
        <dbReference type="PROSITE" id="PS51755"/>
    </source>
</evidence>
<dbReference type="GO" id="GO:0006355">
    <property type="term" value="P:regulation of DNA-templated transcription"/>
    <property type="evidence" value="ECO:0007669"/>
    <property type="project" value="InterPro"/>
</dbReference>
<dbReference type="SMART" id="SM00448">
    <property type="entry name" value="REC"/>
    <property type="match status" value="1"/>
</dbReference>
<organism evidence="10 11">
    <name type="scientific">Spongiactinospora gelatinilytica</name>
    <dbReference type="NCBI Taxonomy" id="2666298"/>
    <lineage>
        <taxon>Bacteria</taxon>
        <taxon>Bacillati</taxon>
        <taxon>Actinomycetota</taxon>
        <taxon>Actinomycetes</taxon>
        <taxon>Streptosporangiales</taxon>
        <taxon>Streptosporangiaceae</taxon>
        <taxon>Spongiactinospora</taxon>
    </lineage>
</organism>
<name>A0A2W2G7Y7_9ACTN</name>
<dbReference type="InterPro" id="IPR001789">
    <property type="entry name" value="Sig_transdc_resp-reg_receiver"/>
</dbReference>
<sequence length="234" mass="25750">MNGAAARILVVEDDPTVAEVVAKYLERDGHTVDCVGDGAEALRRAVADPPDLLVLDLMLPKMDGLTVCRKLRERRPIPVIMLTALGDEMDRVVGLETGADDYVTKPFSPRELALRVRSVLRRARGATVPAGTGVLSDGDLRVDVGAHEVRLAGRPVTLTAREFDLLVYLMRNPRQAFGRAALLDQVWGWSFGDSSTVTVHVRRLREKIEPDPTAPRRIVTVWGVGYRYEPMDGG</sequence>
<dbReference type="PROSITE" id="PS51755">
    <property type="entry name" value="OMPR_PHOB"/>
    <property type="match status" value="1"/>
</dbReference>
<keyword evidence="5" id="KW-0804">Transcription</keyword>
<dbReference type="Pfam" id="PF00486">
    <property type="entry name" value="Trans_reg_C"/>
    <property type="match status" value="1"/>
</dbReference>
<dbReference type="PROSITE" id="PS50110">
    <property type="entry name" value="RESPONSE_REGULATORY"/>
    <property type="match status" value="1"/>
</dbReference>
<dbReference type="CDD" id="cd17574">
    <property type="entry name" value="REC_OmpR"/>
    <property type="match status" value="1"/>
</dbReference>
<proteinExistence type="predicted"/>
<dbReference type="Gene3D" id="1.10.10.10">
    <property type="entry name" value="Winged helix-like DNA-binding domain superfamily/Winged helix DNA-binding domain"/>
    <property type="match status" value="1"/>
</dbReference>
<dbReference type="SUPFAM" id="SSF52172">
    <property type="entry name" value="CheY-like"/>
    <property type="match status" value="1"/>
</dbReference>
<keyword evidence="4 7" id="KW-0238">DNA-binding</keyword>
<dbReference type="AlphaFoldDB" id="A0A2W2G7Y7"/>
<reference evidence="10 11" key="1">
    <citation type="submission" date="2018-01" db="EMBL/GenBank/DDBJ databases">
        <title>Draft genome sequence of Sphaerisporangium sp. 7K107.</title>
        <authorList>
            <person name="Sahin N."/>
            <person name="Saygin H."/>
            <person name="Ay H."/>
        </authorList>
    </citation>
    <scope>NUCLEOTIDE SEQUENCE [LARGE SCALE GENOMIC DNA]</scope>
    <source>
        <strain evidence="10 11">7K107</strain>
    </source>
</reference>
<protein>
    <submittedName>
        <fullName evidence="10">DNA-binding response regulator</fullName>
    </submittedName>
</protein>
<keyword evidence="2" id="KW-0902">Two-component regulatory system</keyword>
<dbReference type="RefSeq" id="WP_111168499.1">
    <property type="nucleotide sequence ID" value="NZ_POUA01000125.1"/>
</dbReference>
<keyword evidence="11" id="KW-1185">Reference proteome</keyword>
<evidence type="ECO:0000256" key="4">
    <source>
        <dbReference type="ARBA" id="ARBA00023125"/>
    </source>
</evidence>
<dbReference type="GO" id="GO:0032993">
    <property type="term" value="C:protein-DNA complex"/>
    <property type="evidence" value="ECO:0007669"/>
    <property type="project" value="TreeGrafter"/>
</dbReference>
<keyword evidence="3" id="KW-0805">Transcription regulation</keyword>
<dbReference type="Gene3D" id="6.10.250.690">
    <property type="match status" value="1"/>
</dbReference>
<evidence type="ECO:0000313" key="11">
    <source>
        <dbReference type="Proteomes" id="UP000248544"/>
    </source>
</evidence>
<dbReference type="FunFam" id="3.40.50.2300:FF:000001">
    <property type="entry name" value="DNA-binding response regulator PhoB"/>
    <property type="match status" value="1"/>
</dbReference>
<comment type="caution">
    <text evidence="10">The sequence shown here is derived from an EMBL/GenBank/DDBJ whole genome shotgun (WGS) entry which is preliminary data.</text>
</comment>
<dbReference type="Pfam" id="PF00072">
    <property type="entry name" value="Response_reg"/>
    <property type="match status" value="1"/>
</dbReference>
<dbReference type="CDD" id="cd00383">
    <property type="entry name" value="trans_reg_C"/>
    <property type="match status" value="1"/>
</dbReference>
<dbReference type="InterPro" id="IPR011006">
    <property type="entry name" value="CheY-like_superfamily"/>
</dbReference>
<dbReference type="InterPro" id="IPR039420">
    <property type="entry name" value="WalR-like"/>
</dbReference>